<gene>
    <name evidence="2" type="ORF">GLOTRDRAFT_124080</name>
</gene>
<evidence type="ECO:0000256" key="1">
    <source>
        <dbReference type="SAM" id="MobiDB-lite"/>
    </source>
</evidence>
<name>S7RZA1_GLOTA</name>
<dbReference type="Pfam" id="PF04450">
    <property type="entry name" value="BSP"/>
    <property type="match status" value="1"/>
</dbReference>
<accession>S7RZA1</accession>
<organism evidence="2 3">
    <name type="scientific">Gloeophyllum trabeum (strain ATCC 11539 / FP-39264 / Madison 617)</name>
    <name type="common">Brown rot fungus</name>
    <dbReference type="NCBI Taxonomy" id="670483"/>
    <lineage>
        <taxon>Eukaryota</taxon>
        <taxon>Fungi</taxon>
        <taxon>Dikarya</taxon>
        <taxon>Basidiomycota</taxon>
        <taxon>Agaricomycotina</taxon>
        <taxon>Agaricomycetes</taxon>
        <taxon>Gloeophyllales</taxon>
        <taxon>Gloeophyllaceae</taxon>
        <taxon>Gloeophyllum</taxon>
    </lineage>
</organism>
<feature type="region of interest" description="Disordered" evidence="1">
    <location>
        <begin position="215"/>
        <end position="245"/>
    </location>
</feature>
<reference evidence="2 3" key="1">
    <citation type="journal article" date="2012" name="Science">
        <title>The Paleozoic origin of enzymatic lignin decomposition reconstructed from 31 fungal genomes.</title>
        <authorList>
            <person name="Floudas D."/>
            <person name="Binder M."/>
            <person name="Riley R."/>
            <person name="Barry K."/>
            <person name="Blanchette R.A."/>
            <person name="Henrissat B."/>
            <person name="Martinez A.T."/>
            <person name="Otillar R."/>
            <person name="Spatafora J.W."/>
            <person name="Yadav J.S."/>
            <person name="Aerts A."/>
            <person name="Benoit I."/>
            <person name="Boyd A."/>
            <person name="Carlson A."/>
            <person name="Copeland A."/>
            <person name="Coutinho P.M."/>
            <person name="de Vries R.P."/>
            <person name="Ferreira P."/>
            <person name="Findley K."/>
            <person name="Foster B."/>
            <person name="Gaskell J."/>
            <person name="Glotzer D."/>
            <person name="Gorecki P."/>
            <person name="Heitman J."/>
            <person name="Hesse C."/>
            <person name="Hori C."/>
            <person name="Igarashi K."/>
            <person name="Jurgens J.A."/>
            <person name="Kallen N."/>
            <person name="Kersten P."/>
            <person name="Kohler A."/>
            <person name="Kuees U."/>
            <person name="Kumar T.K.A."/>
            <person name="Kuo A."/>
            <person name="LaButti K."/>
            <person name="Larrondo L.F."/>
            <person name="Lindquist E."/>
            <person name="Ling A."/>
            <person name="Lombard V."/>
            <person name="Lucas S."/>
            <person name="Lundell T."/>
            <person name="Martin R."/>
            <person name="McLaughlin D.J."/>
            <person name="Morgenstern I."/>
            <person name="Morin E."/>
            <person name="Murat C."/>
            <person name="Nagy L.G."/>
            <person name="Nolan M."/>
            <person name="Ohm R.A."/>
            <person name="Patyshakuliyeva A."/>
            <person name="Rokas A."/>
            <person name="Ruiz-Duenas F.J."/>
            <person name="Sabat G."/>
            <person name="Salamov A."/>
            <person name="Samejima M."/>
            <person name="Schmutz J."/>
            <person name="Slot J.C."/>
            <person name="St John F."/>
            <person name="Stenlid J."/>
            <person name="Sun H."/>
            <person name="Sun S."/>
            <person name="Syed K."/>
            <person name="Tsang A."/>
            <person name="Wiebenga A."/>
            <person name="Young D."/>
            <person name="Pisabarro A."/>
            <person name="Eastwood D.C."/>
            <person name="Martin F."/>
            <person name="Cullen D."/>
            <person name="Grigoriev I.V."/>
            <person name="Hibbett D.S."/>
        </authorList>
    </citation>
    <scope>NUCLEOTIDE SEQUENCE [LARGE SCALE GENOMIC DNA]</scope>
    <source>
        <strain evidence="2 3">ATCC 11539</strain>
    </source>
</reference>
<dbReference type="STRING" id="670483.S7RZA1"/>
<evidence type="ECO:0000313" key="3">
    <source>
        <dbReference type="Proteomes" id="UP000030669"/>
    </source>
</evidence>
<dbReference type="AlphaFoldDB" id="S7RZA1"/>
<dbReference type="KEGG" id="gtr:GLOTRDRAFT_124080"/>
<dbReference type="OMA" id="DAGYQHT"/>
<dbReference type="OrthoDB" id="891726at2759"/>
<dbReference type="Proteomes" id="UP000030669">
    <property type="component" value="Unassembled WGS sequence"/>
</dbReference>
<dbReference type="eggNOG" id="ENOG502QURC">
    <property type="taxonomic scope" value="Eukaryota"/>
</dbReference>
<dbReference type="EMBL" id="KB469296">
    <property type="protein sequence ID" value="EPQ60325.1"/>
    <property type="molecule type" value="Genomic_DNA"/>
</dbReference>
<proteinExistence type="predicted"/>
<dbReference type="RefSeq" id="XP_007860761.1">
    <property type="nucleotide sequence ID" value="XM_007862570.1"/>
</dbReference>
<dbReference type="PANTHER" id="PTHR33321">
    <property type="match status" value="1"/>
</dbReference>
<dbReference type="HOGENOM" id="CLU_062644_1_0_1"/>
<dbReference type="InterPro" id="IPR007541">
    <property type="entry name" value="Uncharacterised_BSP"/>
</dbReference>
<feature type="compositionally biased region" description="Polar residues" evidence="1">
    <location>
        <begin position="235"/>
        <end position="245"/>
    </location>
</feature>
<dbReference type="GeneID" id="19301045"/>
<dbReference type="PANTHER" id="PTHR33321:SF12">
    <property type="entry name" value="PLANT BASIC SECRETORY PROTEIN (BSP) FAMILY PROTEIN"/>
    <property type="match status" value="1"/>
</dbReference>
<evidence type="ECO:0000313" key="2">
    <source>
        <dbReference type="EMBL" id="EPQ60325.1"/>
    </source>
</evidence>
<protein>
    <submittedName>
        <fullName evidence="2">Plant basic secretory protein</fullName>
    </submittedName>
</protein>
<sequence length="245" mass="27936">MSPVPPPSPWPIPQFKLQVEDLRHHGASLFFENIEPTTALNEATLSVFEWLYTPDTVPCKVKTVLLVLKPMEGVAYTFGTATDKQIHMSLDHIVNSASRARHEIMGVLTHEMVHCYQYNGQGKCPGGLIEGIADWVRLHANLSPPHWKREPGDKWDAGYQRTAYFLDWIEDRYGTGTVRELNEAMKNKEYTDEIFRDATGRKLKKLWKLYRCEFEDEDEPRPSPQLHPAFISGPANPSISSATNE</sequence>
<keyword evidence="3" id="KW-1185">Reference proteome</keyword>